<dbReference type="Proteomes" id="UP001595660">
    <property type="component" value="Unassembled WGS sequence"/>
</dbReference>
<dbReference type="EMBL" id="JBHRWN010000002">
    <property type="protein sequence ID" value="MFC3478930.1"/>
    <property type="molecule type" value="Genomic_DNA"/>
</dbReference>
<dbReference type="RefSeq" id="WP_232569506.1">
    <property type="nucleotide sequence ID" value="NZ_CP089466.1"/>
</dbReference>
<organism evidence="2 3">
    <name type="scientific">Halobacterium litoreum</name>
    <dbReference type="NCBI Taxonomy" id="2039234"/>
    <lineage>
        <taxon>Archaea</taxon>
        <taxon>Methanobacteriati</taxon>
        <taxon>Methanobacteriota</taxon>
        <taxon>Stenosarchaea group</taxon>
        <taxon>Halobacteria</taxon>
        <taxon>Halobacteriales</taxon>
        <taxon>Halobacteriaceae</taxon>
        <taxon>Halobacterium</taxon>
    </lineage>
</organism>
<comment type="caution">
    <text evidence="2">The sequence shown here is derived from an EMBL/GenBank/DDBJ whole genome shotgun (WGS) entry which is preliminary data.</text>
</comment>
<name>A0ABD5NIB4_9EURY</name>
<evidence type="ECO:0008006" key="4">
    <source>
        <dbReference type="Google" id="ProtNLM"/>
    </source>
</evidence>
<keyword evidence="1" id="KW-0812">Transmembrane</keyword>
<sequence>MGLLVAVAYAAIAVGLLAAGRALFVAESMDGVPLYDPAEAEDPDALARVLGVSLVAFAVATFAFAAFEASDGTTTIVVAGYTTLVLTIALLTAARTRKYE</sequence>
<dbReference type="GeneID" id="69118057"/>
<evidence type="ECO:0000313" key="3">
    <source>
        <dbReference type="Proteomes" id="UP001595660"/>
    </source>
</evidence>
<keyword evidence="3" id="KW-1185">Reference proteome</keyword>
<reference evidence="2 3" key="1">
    <citation type="journal article" date="2019" name="Int. J. Syst. Evol. Microbiol.">
        <title>The Global Catalogue of Microorganisms (GCM) 10K type strain sequencing project: providing services to taxonomists for standard genome sequencing and annotation.</title>
        <authorList>
            <consortium name="The Broad Institute Genomics Platform"/>
            <consortium name="The Broad Institute Genome Sequencing Center for Infectious Disease"/>
            <person name="Wu L."/>
            <person name="Ma J."/>
        </authorList>
    </citation>
    <scope>NUCLEOTIDE SEQUENCE [LARGE SCALE GENOMIC DNA]</scope>
    <source>
        <strain evidence="2 3">CGMCC 1.12562</strain>
    </source>
</reference>
<gene>
    <name evidence="2" type="ORF">ACFOKC_14455</name>
</gene>
<dbReference type="AlphaFoldDB" id="A0ABD5NIB4"/>
<evidence type="ECO:0000313" key="2">
    <source>
        <dbReference type="EMBL" id="MFC3478930.1"/>
    </source>
</evidence>
<feature type="transmembrane region" description="Helical" evidence="1">
    <location>
        <begin position="46"/>
        <end position="67"/>
    </location>
</feature>
<evidence type="ECO:0000256" key="1">
    <source>
        <dbReference type="SAM" id="Phobius"/>
    </source>
</evidence>
<keyword evidence="1" id="KW-1133">Transmembrane helix</keyword>
<feature type="transmembrane region" description="Helical" evidence="1">
    <location>
        <begin position="74"/>
        <end position="94"/>
    </location>
</feature>
<accession>A0ABD5NIB4</accession>
<keyword evidence="1" id="KW-0472">Membrane</keyword>
<proteinExistence type="predicted"/>
<protein>
    <recommendedName>
        <fullName evidence="4">DUF3784 domain-containing protein</fullName>
    </recommendedName>
</protein>